<name>A0A5C1Q6V7_9BURK</name>
<keyword evidence="7" id="KW-0614">Plasmid</keyword>
<dbReference type="GO" id="GO:0003700">
    <property type="term" value="F:DNA-binding transcription factor activity"/>
    <property type="evidence" value="ECO:0007669"/>
    <property type="project" value="InterPro"/>
</dbReference>
<evidence type="ECO:0000256" key="3">
    <source>
        <dbReference type="ARBA" id="ARBA00023163"/>
    </source>
</evidence>
<dbReference type="SUPFAM" id="SSF46955">
    <property type="entry name" value="Putative DNA-binding domain"/>
    <property type="match status" value="1"/>
</dbReference>
<dbReference type="InterPro" id="IPR015358">
    <property type="entry name" value="Tscrpt_reg_MerR_DNA-bd"/>
</dbReference>
<dbReference type="AlphaFoldDB" id="A0A5C1Q6V7"/>
<dbReference type="Gene3D" id="1.10.1660.10">
    <property type="match status" value="1"/>
</dbReference>
<dbReference type="EMBL" id="CP035709">
    <property type="protein sequence ID" value="QEN02840.1"/>
    <property type="molecule type" value="Genomic_DNA"/>
</dbReference>
<dbReference type="GO" id="GO:0046872">
    <property type="term" value="F:metal ion binding"/>
    <property type="evidence" value="ECO:0007669"/>
    <property type="project" value="InterPro"/>
</dbReference>
<geneLocation type="plasmid" evidence="8">
    <name>psna507_unt12</name>
</geneLocation>
<evidence type="ECO:0000256" key="2">
    <source>
        <dbReference type="ARBA" id="ARBA00023125"/>
    </source>
</evidence>
<dbReference type="GO" id="GO:0003677">
    <property type="term" value="F:DNA binding"/>
    <property type="evidence" value="ECO:0007669"/>
    <property type="project" value="UniProtKB-KW"/>
</dbReference>
<dbReference type="InterPro" id="IPR000551">
    <property type="entry name" value="MerR-type_HTH_dom"/>
</dbReference>
<accession>A0A5C1Q6V7</accession>
<evidence type="ECO:0000256" key="1">
    <source>
        <dbReference type="ARBA" id="ARBA00023015"/>
    </source>
</evidence>
<dbReference type="InterPro" id="IPR011791">
    <property type="entry name" value="CadR-PbrR"/>
</dbReference>
<proteinExistence type="predicted"/>
<dbReference type="NCBIfam" id="TIGR02047">
    <property type="entry name" value="CadR-PbrR"/>
    <property type="match status" value="1"/>
</dbReference>
<dbReference type="PRINTS" id="PR00040">
    <property type="entry name" value="HTHMERR"/>
</dbReference>
<keyword evidence="9" id="KW-1185">Reference proteome</keyword>
<dbReference type="RefSeq" id="WP_149505462.1">
    <property type="nucleotide sequence ID" value="NZ_CP035709.1"/>
</dbReference>
<keyword evidence="1" id="KW-0805">Transcription regulation</keyword>
<dbReference type="CDD" id="cd04784">
    <property type="entry name" value="HTH_CadR-PbrR"/>
    <property type="match status" value="1"/>
</dbReference>
<sequence>MRIGEIARASGASVTMVRFYEREGLLPEPMRSVGNYRVYEGHHVSLLRFILHCRSLGLTLDEVRSLLKFMAMPDQGCALVNHLLDEHIARVTEKIGQLQTLQNELQRIREKCHGSDSLSQCGILHELSNPA</sequence>
<feature type="domain" description="HTH merR-type" evidence="5">
    <location>
        <begin position="1"/>
        <end position="69"/>
    </location>
</feature>
<evidence type="ECO:0000256" key="4">
    <source>
        <dbReference type="SAM" id="Coils"/>
    </source>
</evidence>
<keyword evidence="4" id="KW-0175">Coiled coil</keyword>
<dbReference type="Proteomes" id="UP000323522">
    <property type="component" value="Plasmid pSna507_unt12"/>
</dbReference>
<dbReference type="Pfam" id="PF00376">
    <property type="entry name" value="MerR"/>
    <property type="match status" value="1"/>
</dbReference>
<dbReference type="PANTHER" id="PTHR30204">
    <property type="entry name" value="REDOX-CYCLING DRUG-SENSING TRANSCRIPTIONAL ACTIVATOR SOXR"/>
    <property type="match status" value="1"/>
</dbReference>
<keyword evidence="2" id="KW-0238">DNA-binding</keyword>
<evidence type="ECO:0000259" key="5">
    <source>
        <dbReference type="PROSITE" id="PS50937"/>
    </source>
</evidence>
<dbReference type="InterPro" id="IPR009061">
    <property type="entry name" value="DNA-bd_dom_put_sf"/>
</dbReference>
<reference evidence="6 9" key="2">
    <citation type="submission" date="2024-06" db="EMBL/GenBank/DDBJ databases">
        <title>Genomic Encyclopedia of Type Strains, Phase IV (KMG-IV): sequencing the most valuable type-strain genomes for metagenomic binning, comparative biology and taxonomic classification.</title>
        <authorList>
            <person name="Goeker M."/>
        </authorList>
    </citation>
    <scope>NUCLEOTIDE SEQUENCE [LARGE SCALE GENOMIC DNA]</scope>
    <source>
        <strain evidence="6 9">D-501</strain>
    </source>
</reference>
<evidence type="ECO:0000313" key="7">
    <source>
        <dbReference type="EMBL" id="QEN02840.1"/>
    </source>
</evidence>
<organism evidence="7 8">
    <name type="scientific">Sphaerotilus sulfidivorans</name>
    <dbReference type="NCBI Taxonomy" id="639200"/>
    <lineage>
        <taxon>Bacteria</taxon>
        <taxon>Pseudomonadati</taxon>
        <taxon>Pseudomonadota</taxon>
        <taxon>Betaproteobacteria</taxon>
        <taxon>Burkholderiales</taxon>
        <taxon>Sphaerotilaceae</taxon>
        <taxon>Sphaerotilus</taxon>
    </lineage>
</organism>
<dbReference type="EMBL" id="JBEPLS010000027">
    <property type="protein sequence ID" value="MET3605932.1"/>
    <property type="molecule type" value="Genomic_DNA"/>
</dbReference>
<keyword evidence="3" id="KW-0804">Transcription</keyword>
<dbReference type="PROSITE" id="PS50937">
    <property type="entry name" value="HTH_MERR_2"/>
    <property type="match status" value="1"/>
</dbReference>
<evidence type="ECO:0000313" key="6">
    <source>
        <dbReference type="EMBL" id="MET3605932.1"/>
    </source>
</evidence>
<protein>
    <submittedName>
        <fullName evidence="7">Cd(II)/Pb(II)-responsive transcriptional regulator</fullName>
    </submittedName>
</protein>
<dbReference type="PANTHER" id="PTHR30204:SF92">
    <property type="entry name" value="HTH-TYPE TRANSCRIPTIONAL REGULATOR ZNTR"/>
    <property type="match status" value="1"/>
</dbReference>
<dbReference type="Pfam" id="PF09278">
    <property type="entry name" value="MerR-DNA-bind"/>
    <property type="match status" value="1"/>
</dbReference>
<geneLocation type="plasmid" evidence="7">
    <name>pSna507_unt12</name>
</geneLocation>
<evidence type="ECO:0000313" key="9">
    <source>
        <dbReference type="Proteomes" id="UP001549111"/>
    </source>
</evidence>
<dbReference type="KEGG" id="snn:EWH46_18405"/>
<evidence type="ECO:0000313" key="8">
    <source>
        <dbReference type="Proteomes" id="UP000323522"/>
    </source>
</evidence>
<gene>
    <name evidence="7" type="primary">cadR</name>
    <name evidence="6" type="ORF">ABIC99_003767</name>
    <name evidence="7" type="ORF">EWH46_18405</name>
</gene>
<dbReference type="OrthoDB" id="9808480at2"/>
<dbReference type="SMART" id="SM00422">
    <property type="entry name" value="HTH_MERR"/>
    <property type="match status" value="1"/>
</dbReference>
<dbReference type="InterPro" id="IPR047057">
    <property type="entry name" value="MerR_fam"/>
</dbReference>
<reference evidence="7 8" key="1">
    <citation type="submission" date="2019-02" db="EMBL/GenBank/DDBJ databases">
        <title>Complete Genome Sequence and Methylome Analysis of Sphaerotilus natans subsp. sulfidivorans D-507.</title>
        <authorList>
            <person name="Fomenkov A."/>
            <person name="Gridneva E."/>
            <person name="Smolyakov D."/>
            <person name="Dubinina G."/>
            <person name="Vincze T."/>
            <person name="Grabovich M."/>
            <person name="Roberts R.J."/>
        </authorList>
    </citation>
    <scope>NUCLEOTIDE SEQUENCE [LARGE SCALE GENOMIC DNA]</scope>
    <source>
        <strain evidence="7 8">D-507</strain>
        <plasmid evidence="7">pSna507_unt12</plasmid>
        <plasmid evidence="8">psna507_unt12</plasmid>
    </source>
</reference>
<dbReference type="GO" id="GO:0045893">
    <property type="term" value="P:positive regulation of DNA-templated transcription"/>
    <property type="evidence" value="ECO:0007669"/>
    <property type="project" value="InterPro"/>
</dbReference>
<feature type="coiled-coil region" evidence="4">
    <location>
        <begin position="84"/>
        <end position="111"/>
    </location>
</feature>
<dbReference type="Proteomes" id="UP001549111">
    <property type="component" value="Unassembled WGS sequence"/>
</dbReference>